<feature type="non-terminal residue" evidence="3">
    <location>
        <position position="1"/>
    </location>
</feature>
<reference evidence="3" key="1">
    <citation type="journal article" date="2019" name="Sci. Rep.">
        <title>Draft genome of Tanacetum cinerariifolium, the natural source of mosquito coil.</title>
        <authorList>
            <person name="Yamashiro T."/>
            <person name="Shiraishi A."/>
            <person name="Satake H."/>
            <person name="Nakayama K."/>
        </authorList>
    </citation>
    <scope>NUCLEOTIDE SEQUENCE</scope>
</reference>
<evidence type="ECO:0000256" key="1">
    <source>
        <dbReference type="SAM" id="Coils"/>
    </source>
</evidence>
<name>A0A699KJN3_TANCI</name>
<keyword evidence="1" id="KW-0175">Coiled coil</keyword>
<dbReference type="EMBL" id="BKCJ010514467">
    <property type="protein sequence ID" value="GFA92056.1"/>
    <property type="molecule type" value="Genomic_DNA"/>
</dbReference>
<accession>A0A699KJN3</accession>
<organism evidence="3">
    <name type="scientific">Tanacetum cinerariifolium</name>
    <name type="common">Dalmatian daisy</name>
    <name type="synonym">Chrysanthemum cinerariifolium</name>
    <dbReference type="NCBI Taxonomy" id="118510"/>
    <lineage>
        <taxon>Eukaryota</taxon>
        <taxon>Viridiplantae</taxon>
        <taxon>Streptophyta</taxon>
        <taxon>Embryophyta</taxon>
        <taxon>Tracheophyta</taxon>
        <taxon>Spermatophyta</taxon>
        <taxon>Magnoliopsida</taxon>
        <taxon>eudicotyledons</taxon>
        <taxon>Gunneridae</taxon>
        <taxon>Pentapetalae</taxon>
        <taxon>asterids</taxon>
        <taxon>campanulids</taxon>
        <taxon>Asterales</taxon>
        <taxon>Asteraceae</taxon>
        <taxon>Asteroideae</taxon>
        <taxon>Anthemideae</taxon>
        <taxon>Anthemidinae</taxon>
        <taxon>Tanacetum</taxon>
    </lineage>
</organism>
<gene>
    <name evidence="3" type="ORF">Tci_664028</name>
</gene>
<feature type="region of interest" description="Disordered" evidence="2">
    <location>
        <begin position="13"/>
        <end position="37"/>
    </location>
</feature>
<evidence type="ECO:0000256" key="2">
    <source>
        <dbReference type="SAM" id="MobiDB-lite"/>
    </source>
</evidence>
<comment type="caution">
    <text evidence="3">The sequence shown here is derived from an EMBL/GenBank/DDBJ whole genome shotgun (WGS) entry which is preliminary data.</text>
</comment>
<proteinExistence type="predicted"/>
<sequence length="180" mass="20511">ATTPIIAATITDAPSAARRRKGAAIRDPEETATPSTIQDEAYAKELEAELNKNINWDDVIEQYFDSNVAFLEKSKEELEEEESRALKKKTESSKEKAVKKQKLDEEVEELKKHLQIVPNDDDDDVYTRLHLLLSRLQGIYTEGLLLRLKTYCCWYKLMLLDNAADIKLRLLEQSAAAGTR</sequence>
<feature type="coiled-coil region" evidence="1">
    <location>
        <begin position="68"/>
        <end position="113"/>
    </location>
</feature>
<protein>
    <submittedName>
        <fullName evidence="3">Uncharacterized protein</fullName>
    </submittedName>
</protein>
<dbReference type="AlphaFoldDB" id="A0A699KJN3"/>
<evidence type="ECO:0000313" key="3">
    <source>
        <dbReference type="EMBL" id="GFA92056.1"/>
    </source>
</evidence>